<dbReference type="InterPro" id="IPR057699">
    <property type="entry name" value="DUF7939"/>
</dbReference>
<evidence type="ECO:0000256" key="1">
    <source>
        <dbReference type="SAM" id="Phobius"/>
    </source>
</evidence>
<dbReference type="PANTHER" id="PTHR40940:SF1">
    <property type="entry name" value="PROTEIN BATD"/>
    <property type="match status" value="1"/>
</dbReference>
<keyword evidence="4" id="KW-1185">Reference proteome</keyword>
<reference evidence="3 4" key="1">
    <citation type="submission" date="2023-10" db="EMBL/GenBank/DDBJ databases">
        <title>Psychrosphaera aquimaarina strain SW33 isolated from seawater.</title>
        <authorList>
            <person name="Bayburt H."/>
            <person name="Kim J.M."/>
            <person name="Choi B.J."/>
            <person name="Jeon C.O."/>
        </authorList>
    </citation>
    <scope>NUCLEOTIDE SEQUENCE [LARGE SCALE GENOMIC DNA]</scope>
    <source>
        <strain evidence="3 4">KCTC 52743</strain>
    </source>
</reference>
<organism evidence="3 4">
    <name type="scientific">Psychrosphaera aquimarina</name>
    <dbReference type="NCBI Taxonomy" id="2044854"/>
    <lineage>
        <taxon>Bacteria</taxon>
        <taxon>Pseudomonadati</taxon>
        <taxon>Pseudomonadota</taxon>
        <taxon>Gammaproteobacteria</taxon>
        <taxon>Alteromonadales</taxon>
        <taxon>Pseudoalteromonadaceae</taxon>
        <taxon>Psychrosphaera</taxon>
    </lineage>
</organism>
<evidence type="ECO:0000313" key="3">
    <source>
        <dbReference type="EMBL" id="MDU0114496.1"/>
    </source>
</evidence>
<dbReference type="PANTHER" id="PTHR40940">
    <property type="entry name" value="PROTEIN BATD-RELATED"/>
    <property type="match status" value="1"/>
</dbReference>
<keyword evidence="1" id="KW-1133">Transmembrane helix</keyword>
<protein>
    <submittedName>
        <fullName evidence="3">BatD family protein</fullName>
    </submittedName>
</protein>
<dbReference type="InterPro" id="IPR025738">
    <property type="entry name" value="BatD"/>
</dbReference>
<gene>
    <name evidence="3" type="ORF">RT723_16155</name>
</gene>
<dbReference type="Pfam" id="PF13584">
    <property type="entry name" value="BatD"/>
    <property type="match status" value="2"/>
</dbReference>
<dbReference type="Pfam" id="PF25607">
    <property type="entry name" value="DUF7939"/>
    <property type="match status" value="1"/>
</dbReference>
<name>A0ABU3R4A6_9GAMM</name>
<keyword evidence="1" id="KW-0472">Membrane</keyword>
<dbReference type="RefSeq" id="WP_315948143.1">
    <property type="nucleotide sequence ID" value="NZ_JAWCUA010000010.1"/>
</dbReference>
<dbReference type="Proteomes" id="UP001257914">
    <property type="component" value="Unassembled WGS sequence"/>
</dbReference>
<feature type="transmembrane region" description="Helical" evidence="1">
    <location>
        <begin position="457"/>
        <end position="479"/>
    </location>
</feature>
<keyword evidence="1" id="KW-0812">Transmembrane</keyword>
<comment type="caution">
    <text evidence="3">The sequence shown here is derived from an EMBL/GenBank/DDBJ whole genome shotgun (WGS) entry which is preliminary data.</text>
</comment>
<feature type="domain" description="DUF7939" evidence="2">
    <location>
        <begin position="501"/>
        <end position="576"/>
    </location>
</feature>
<dbReference type="EMBL" id="JAWCUA010000010">
    <property type="protein sequence ID" value="MDU0114496.1"/>
    <property type="molecule type" value="Genomic_DNA"/>
</dbReference>
<accession>A0ABU3R4A6</accession>
<proteinExistence type="predicted"/>
<evidence type="ECO:0000259" key="2">
    <source>
        <dbReference type="Pfam" id="PF25607"/>
    </source>
</evidence>
<evidence type="ECO:0000313" key="4">
    <source>
        <dbReference type="Proteomes" id="UP001257914"/>
    </source>
</evidence>
<sequence>MVALFQSDLNYSKVCTQFMTIINMFTRISIIGFLLISATVNATTNVSVTVDRNPVMVNESFVLEVVANDSLDGNDLDLTPLRQSGLVVGRTATSSSTQIINGSISKTTSWNVVLLARKEGNYTIPSLTIDGVSSQPITVSVVQSNAAAGQNNQTIFLKNIIEQTDLYLQQTVKLVTRLYFAPNVDLQSGTLSDPILDQAFIKQHGKDKDSSEIIMGVRYRVIERIYTVTPQSSGTFTISSPAFNGEISTGRRRSTFSNFGGTKPVTSIGSDIEINVSSIPKQYSGTWLPSDLVMLNEEWQPNQDSYEVGEPITRTFTLTALNVNEEQLPEVIGNYPDSFKTYPDQSESHSEVRQNAIVSQRVSTEAIVATKAGEFVLPEVSVNWFNTKTKREEVATIPAKTMNIVPSTNAQAAPMTNLQTPIIESTAIGEQTCDLPSDSTHSDNDSSNLPTGSYNTLLMWAGWALWIFTSLIWLLSSLLRRKQNKQSQSPNSKVTYDKSVLKQACLNNQANMVRAELLKWAKVEFTQPVLTLSALMPLVNPELQQQISILQNSQYSKHNTEWSGKAFWNAFKMFNSTTKKQSDSNLPPLNG</sequence>